<dbReference type="GO" id="GO:0003964">
    <property type="term" value="F:RNA-directed DNA polymerase activity"/>
    <property type="evidence" value="ECO:0007669"/>
    <property type="project" value="UniProtKB-KW"/>
</dbReference>
<dbReference type="CDD" id="cd01646">
    <property type="entry name" value="RT_Bac_retron_I"/>
    <property type="match status" value="1"/>
</dbReference>
<dbReference type="Pfam" id="PF00078">
    <property type="entry name" value="RVT_1"/>
    <property type="match status" value="1"/>
</dbReference>
<protein>
    <submittedName>
        <fullName evidence="2">Reverse transcriptase (RNA-dependent DNA polymerase)</fullName>
    </submittedName>
</protein>
<dbReference type="InterPro" id="IPR000477">
    <property type="entry name" value="RT_dom"/>
</dbReference>
<dbReference type="Proteomes" id="UP000198506">
    <property type="component" value="Unassembled WGS sequence"/>
</dbReference>
<feature type="domain" description="Reverse transcriptase" evidence="1">
    <location>
        <begin position="13"/>
        <end position="235"/>
    </location>
</feature>
<keyword evidence="2" id="KW-0695">RNA-directed DNA polymerase</keyword>
<comment type="caution">
    <text evidence="2">The sequence shown here is derived from an EMBL/GenBank/DDBJ whole genome shotgun (WGS) entry which is preliminary data.</text>
</comment>
<organism evidence="2 3">
    <name type="scientific">Agrococcus baldri</name>
    <dbReference type="NCBI Taxonomy" id="153730"/>
    <lineage>
        <taxon>Bacteria</taxon>
        <taxon>Bacillati</taxon>
        <taxon>Actinomycetota</taxon>
        <taxon>Actinomycetes</taxon>
        <taxon>Micrococcales</taxon>
        <taxon>Microbacteriaceae</taxon>
        <taxon>Agrococcus</taxon>
    </lineage>
</organism>
<proteinExistence type="predicted"/>
<reference evidence="2 3" key="1">
    <citation type="submission" date="2016-10" db="EMBL/GenBank/DDBJ databases">
        <authorList>
            <person name="Varghese N."/>
            <person name="Submissions S."/>
        </authorList>
    </citation>
    <scope>NUCLEOTIDE SEQUENCE [LARGE SCALE GENOMIC DNA]</scope>
    <source>
        <strain evidence="2 3">IAM 15147</strain>
    </source>
</reference>
<keyword evidence="2" id="KW-0808">Transferase</keyword>
<name>A0AA94L0A3_9MICO</name>
<accession>A0AA94L0A3</accession>
<evidence type="ECO:0000313" key="2">
    <source>
        <dbReference type="EMBL" id="SFS15873.1"/>
    </source>
</evidence>
<keyword evidence="2" id="KW-0548">Nucleotidyltransferase</keyword>
<dbReference type="AlphaFoldDB" id="A0AA94L0A3"/>
<evidence type="ECO:0000259" key="1">
    <source>
        <dbReference type="PROSITE" id="PS50878"/>
    </source>
</evidence>
<gene>
    <name evidence="2" type="ORF">SAMN04487783_2150</name>
</gene>
<sequence length="493" mass="54049">MVLLDSHVKLATNMKNRASKQFDVNRADIVFADKNRRGSRAISEIGIFERTLYRALVELIRNSLPAHIAERSEHRAFRAAPLAVDSARYVSSTDISSYYEFVDHEALGQELEAQSGEALAIDSLLEVLGALMGRRVGLPQIHASSDVLGDTYIDVVRRRLVRAGYAAFSYSDDFRIATPTLADAKSALEMCAREARELGLTLNESKTYTFGREKYVSSLEDFSSAELQLFTGDELRELEVVRLGVYEPLADVDEYSDEEAGFGVDLADPGSDEDLHSETEFDVAGLPSIARTEAAEKALSAWLEQVGAEDQEAQLIATTESLLRVSLPILGAAASRSALPHISLVLRLAPSLTPAAATYLIMLSRTGRAARVEVQEALDVLIEESAHSDWQRAWLAEAAGWLRSAGVDREYHRWLRNLLMSERSGLAAVAAASMGRLGIANVSELQRLLDAVHPAWRHLVLWGLAKQDGAAAMSVAEDMLERSLVAATVENPR</sequence>
<keyword evidence="3" id="KW-1185">Reference proteome</keyword>
<dbReference type="PROSITE" id="PS50878">
    <property type="entry name" value="RT_POL"/>
    <property type="match status" value="1"/>
</dbReference>
<evidence type="ECO:0000313" key="3">
    <source>
        <dbReference type="Proteomes" id="UP000198506"/>
    </source>
</evidence>
<dbReference type="EMBL" id="FOZN01000003">
    <property type="protein sequence ID" value="SFS15873.1"/>
    <property type="molecule type" value="Genomic_DNA"/>
</dbReference>